<evidence type="ECO:0000313" key="2">
    <source>
        <dbReference type="Proteomes" id="UP000805193"/>
    </source>
</evidence>
<gene>
    <name evidence="1" type="ORF">HPB47_011541</name>
</gene>
<reference evidence="1 2" key="1">
    <citation type="journal article" date="2020" name="Cell">
        <title>Large-Scale Comparative Analyses of Tick Genomes Elucidate Their Genetic Diversity and Vector Capacities.</title>
        <authorList>
            <consortium name="Tick Genome and Microbiome Consortium (TIGMIC)"/>
            <person name="Jia N."/>
            <person name="Wang J."/>
            <person name="Shi W."/>
            <person name="Du L."/>
            <person name="Sun Y."/>
            <person name="Zhan W."/>
            <person name="Jiang J.F."/>
            <person name="Wang Q."/>
            <person name="Zhang B."/>
            <person name="Ji P."/>
            <person name="Bell-Sakyi L."/>
            <person name="Cui X.M."/>
            <person name="Yuan T.T."/>
            <person name="Jiang B.G."/>
            <person name="Yang W.F."/>
            <person name="Lam T.T."/>
            <person name="Chang Q.C."/>
            <person name="Ding S.J."/>
            <person name="Wang X.J."/>
            <person name="Zhu J.G."/>
            <person name="Ruan X.D."/>
            <person name="Zhao L."/>
            <person name="Wei J.T."/>
            <person name="Ye R.Z."/>
            <person name="Que T.C."/>
            <person name="Du C.H."/>
            <person name="Zhou Y.H."/>
            <person name="Cheng J.X."/>
            <person name="Dai P.F."/>
            <person name="Guo W.B."/>
            <person name="Han X.H."/>
            <person name="Huang E.J."/>
            <person name="Li L.F."/>
            <person name="Wei W."/>
            <person name="Gao Y.C."/>
            <person name="Liu J.Z."/>
            <person name="Shao H.Z."/>
            <person name="Wang X."/>
            <person name="Wang C.C."/>
            <person name="Yang T.C."/>
            <person name="Huo Q.B."/>
            <person name="Li W."/>
            <person name="Chen H.Y."/>
            <person name="Chen S.E."/>
            <person name="Zhou L.G."/>
            <person name="Ni X.B."/>
            <person name="Tian J.H."/>
            <person name="Sheng Y."/>
            <person name="Liu T."/>
            <person name="Pan Y.S."/>
            <person name="Xia L.Y."/>
            <person name="Li J."/>
            <person name="Zhao F."/>
            <person name="Cao W.C."/>
        </authorList>
    </citation>
    <scope>NUCLEOTIDE SEQUENCE [LARGE SCALE GENOMIC DNA]</scope>
    <source>
        <strain evidence="1">Iper-2018</strain>
    </source>
</reference>
<dbReference type="Proteomes" id="UP000805193">
    <property type="component" value="Unassembled WGS sequence"/>
</dbReference>
<sequence length="292" mass="31829">MRTAERSLSCAASGASFPAFDNPSREPRTPTCGRNTTEGNWRVLEARAPFREAKLPAKMNTESTDQLMLAALQDMADSGTSFKDGYEIPPKGPTADAMTCTSSTIVSACDDDDMLPDDDEFETAQGKKRRKTDQRCHASSLKGEGNLQVGCTVLYIPTENHKVESLSKLKLTDYLNNVAPGMVSVVRINKARNIVAVDVKRPLFKGELLKLSKLCTVPVRAFLPRDRSNCFGILRDIDPDCTEHDIKTHLQSSIGVAEVKRLGKTSPVVRVAFTGKVAPQHVKASVKPIPAA</sequence>
<dbReference type="EMBL" id="JABSTQ010011439">
    <property type="protein sequence ID" value="KAG0411331.1"/>
    <property type="molecule type" value="Genomic_DNA"/>
</dbReference>
<keyword evidence="2" id="KW-1185">Reference proteome</keyword>
<name>A0AC60NWB6_IXOPE</name>
<comment type="caution">
    <text evidence="1">The sequence shown here is derived from an EMBL/GenBank/DDBJ whole genome shotgun (WGS) entry which is preliminary data.</text>
</comment>
<accession>A0AC60NWB6</accession>
<organism evidence="1 2">
    <name type="scientific">Ixodes persulcatus</name>
    <name type="common">Taiga tick</name>
    <dbReference type="NCBI Taxonomy" id="34615"/>
    <lineage>
        <taxon>Eukaryota</taxon>
        <taxon>Metazoa</taxon>
        <taxon>Ecdysozoa</taxon>
        <taxon>Arthropoda</taxon>
        <taxon>Chelicerata</taxon>
        <taxon>Arachnida</taxon>
        <taxon>Acari</taxon>
        <taxon>Parasitiformes</taxon>
        <taxon>Ixodida</taxon>
        <taxon>Ixodoidea</taxon>
        <taxon>Ixodidae</taxon>
        <taxon>Ixodinae</taxon>
        <taxon>Ixodes</taxon>
    </lineage>
</organism>
<protein>
    <submittedName>
        <fullName evidence="1">Uncharacterized protein</fullName>
    </submittedName>
</protein>
<proteinExistence type="predicted"/>
<evidence type="ECO:0000313" key="1">
    <source>
        <dbReference type="EMBL" id="KAG0411331.1"/>
    </source>
</evidence>